<gene>
    <name evidence="2" type="ORF">CR513_34365</name>
</gene>
<dbReference type="Proteomes" id="UP000257109">
    <property type="component" value="Unassembled WGS sequence"/>
</dbReference>
<keyword evidence="3" id="KW-1185">Reference proteome</keyword>
<feature type="non-terminal residue" evidence="2">
    <location>
        <position position="1"/>
    </location>
</feature>
<accession>A0A371G207</accession>
<dbReference type="EMBL" id="QJKJ01007008">
    <property type="protein sequence ID" value="RDX84570.1"/>
    <property type="molecule type" value="Genomic_DNA"/>
</dbReference>
<dbReference type="AlphaFoldDB" id="A0A371G207"/>
<comment type="caution">
    <text evidence="2">The sequence shown here is derived from an EMBL/GenBank/DDBJ whole genome shotgun (WGS) entry which is preliminary data.</text>
</comment>
<sequence length="63" mass="7465">MMKCMLNAEQILKKVFGCITYAHVLDQFQRKLDDKGEMCIFIGYNTNLKVYTLYHPETKKVEM</sequence>
<reference evidence="2" key="1">
    <citation type="submission" date="2018-05" db="EMBL/GenBank/DDBJ databases">
        <title>Draft genome of Mucuna pruriens seed.</title>
        <authorList>
            <person name="Nnadi N.E."/>
            <person name="Vos R."/>
            <person name="Hasami M.H."/>
            <person name="Devisetty U.K."/>
            <person name="Aguiy J.C."/>
        </authorList>
    </citation>
    <scope>NUCLEOTIDE SEQUENCE [LARGE SCALE GENOMIC DNA]</scope>
    <source>
        <strain evidence="2">JCA_2017</strain>
    </source>
</reference>
<name>A0A371G207_MUCPR</name>
<evidence type="ECO:0000259" key="1">
    <source>
        <dbReference type="Pfam" id="PF25597"/>
    </source>
</evidence>
<proteinExistence type="predicted"/>
<evidence type="ECO:0000313" key="3">
    <source>
        <dbReference type="Proteomes" id="UP000257109"/>
    </source>
</evidence>
<feature type="domain" description="Retroviral polymerase SH3-like" evidence="1">
    <location>
        <begin position="18"/>
        <end position="61"/>
    </location>
</feature>
<evidence type="ECO:0000313" key="2">
    <source>
        <dbReference type="EMBL" id="RDX84570.1"/>
    </source>
</evidence>
<dbReference type="Pfam" id="PF25597">
    <property type="entry name" value="SH3_retrovirus"/>
    <property type="match status" value="1"/>
</dbReference>
<dbReference type="InterPro" id="IPR057670">
    <property type="entry name" value="SH3_retrovirus"/>
</dbReference>
<protein>
    <recommendedName>
        <fullName evidence="1">Retroviral polymerase SH3-like domain-containing protein</fullName>
    </recommendedName>
</protein>
<organism evidence="2 3">
    <name type="scientific">Mucuna pruriens</name>
    <name type="common">Velvet bean</name>
    <name type="synonym">Dolichos pruriens</name>
    <dbReference type="NCBI Taxonomy" id="157652"/>
    <lineage>
        <taxon>Eukaryota</taxon>
        <taxon>Viridiplantae</taxon>
        <taxon>Streptophyta</taxon>
        <taxon>Embryophyta</taxon>
        <taxon>Tracheophyta</taxon>
        <taxon>Spermatophyta</taxon>
        <taxon>Magnoliopsida</taxon>
        <taxon>eudicotyledons</taxon>
        <taxon>Gunneridae</taxon>
        <taxon>Pentapetalae</taxon>
        <taxon>rosids</taxon>
        <taxon>fabids</taxon>
        <taxon>Fabales</taxon>
        <taxon>Fabaceae</taxon>
        <taxon>Papilionoideae</taxon>
        <taxon>50 kb inversion clade</taxon>
        <taxon>NPAAA clade</taxon>
        <taxon>indigoferoid/millettioid clade</taxon>
        <taxon>Phaseoleae</taxon>
        <taxon>Mucuna</taxon>
    </lineage>
</organism>